<organism>
    <name type="scientific">Culex quinquefasciatus</name>
    <name type="common">Southern house mosquito</name>
    <name type="synonym">Culex pungens</name>
    <dbReference type="NCBI Taxonomy" id="7176"/>
    <lineage>
        <taxon>Eukaryota</taxon>
        <taxon>Metazoa</taxon>
        <taxon>Ecdysozoa</taxon>
        <taxon>Arthropoda</taxon>
        <taxon>Hexapoda</taxon>
        <taxon>Insecta</taxon>
        <taxon>Pterygota</taxon>
        <taxon>Neoptera</taxon>
        <taxon>Endopterygota</taxon>
        <taxon>Diptera</taxon>
        <taxon>Nematocera</taxon>
        <taxon>Culicoidea</taxon>
        <taxon>Culicidae</taxon>
        <taxon>Culicinae</taxon>
        <taxon>Culicini</taxon>
        <taxon>Culex</taxon>
        <taxon>Culex</taxon>
    </lineage>
</organism>
<dbReference type="EMBL" id="DS231857">
    <property type="protein sequence ID" value="EDS38712.1"/>
    <property type="molecule type" value="Genomic_DNA"/>
</dbReference>
<evidence type="ECO:0000313" key="5">
    <source>
        <dbReference type="EnsemblMetazoa" id="CPIJ003029-PA"/>
    </source>
</evidence>
<feature type="chain" id="PRO_5014566537" evidence="3">
    <location>
        <begin position="19"/>
        <end position="110"/>
    </location>
</feature>
<reference evidence="5" key="2">
    <citation type="submission" date="2021-02" db="UniProtKB">
        <authorList>
            <consortium name="EnsemblMetazoa"/>
        </authorList>
    </citation>
    <scope>IDENTIFICATION</scope>
    <source>
        <strain evidence="5">JHB</strain>
    </source>
</reference>
<dbReference type="PROSITE" id="PS51155">
    <property type="entry name" value="CHIT_BIND_RR_2"/>
    <property type="match status" value="1"/>
</dbReference>
<dbReference type="HOGENOM" id="CLU_075165_3_3_1"/>
<dbReference type="OMA" id="YWEHRDG"/>
<reference evidence="4" key="1">
    <citation type="submission" date="2007-03" db="EMBL/GenBank/DDBJ databases">
        <title>Annotation of Culex pipiens quinquefasciatus.</title>
        <authorList>
            <consortium name="The Broad Institute Genome Sequencing Platform"/>
            <person name="Atkinson P.W."/>
            <person name="Hemingway J."/>
            <person name="Christensen B.M."/>
            <person name="Higgs S."/>
            <person name="Kodira C."/>
            <person name="Hannick L."/>
            <person name="Megy K."/>
            <person name="O'Leary S."/>
            <person name="Pearson M."/>
            <person name="Haas B.J."/>
            <person name="Mauceli E."/>
            <person name="Wortman J.R."/>
            <person name="Lee N.H."/>
            <person name="Guigo R."/>
            <person name="Stanke M."/>
            <person name="Alvarado L."/>
            <person name="Amedeo P."/>
            <person name="Antoine C.H."/>
            <person name="Arensburger P."/>
            <person name="Bidwell S.L."/>
            <person name="Crawford M."/>
            <person name="Camaro F."/>
            <person name="Devon K."/>
            <person name="Engels R."/>
            <person name="Hammond M."/>
            <person name="Howarth C."/>
            <person name="Koehrsen M."/>
            <person name="Lawson D."/>
            <person name="Montgomery P."/>
            <person name="Nene V."/>
            <person name="Nusbaum C."/>
            <person name="Puiu D."/>
            <person name="Romero-Severson J."/>
            <person name="Severson D.W."/>
            <person name="Shumway M."/>
            <person name="Sisk P."/>
            <person name="Stolte C."/>
            <person name="Zeng Q."/>
            <person name="Eisenstadt E."/>
            <person name="Fraser-Liggett C."/>
            <person name="Strausberg R."/>
            <person name="Galagan J."/>
            <person name="Birren B."/>
            <person name="Collins F.H."/>
        </authorList>
    </citation>
    <scope>NUCLEOTIDE SEQUENCE [LARGE SCALE GENOMIC DNA]</scope>
    <source>
        <strain evidence="4">JHB</strain>
    </source>
</reference>
<dbReference type="GO" id="GO:0005615">
    <property type="term" value="C:extracellular space"/>
    <property type="evidence" value="ECO:0007669"/>
    <property type="project" value="TreeGrafter"/>
</dbReference>
<dbReference type="InterPro" id="IPR000618">
    <property type="entry name" value="Insect_cuticle"/>
</dbReference>
<dbReference type="AlphaFoldDB" id="B0W887"/>
<keyword evidence="6" id="KW-1185">Reference proteome</keyword>
<dbReference type="STRING" id="7176.B0W887"/>
<dbReference type="EnsemblMetazoa" id="CPIJ003029-RA">
    <property type="protein sequence ID" value="CPIJ003029-PA"/>
    <property type="gene ID" value="CPIJ003029"/>
</dbReference>
<name>B0W887_CULQU</name>
<sequence>MFKIIALTLTVLVASSAASEQVPLPGVAGHAQYKYQYGVQGVENGDHKGQWEHRDGDQVQGSYTLLEADGTSRVVDYKSDSVHGFQAHVKREGHAKHPTGESYANFYQFY</sequence>
<dbReference type="GO" id="GO:0042302">
    <property type="term" value="F:structural constituent of cuticle"/>
    <property type="evidence" value="ECO:0007669"/>
    <property type="project" value="UniProtKB-UniRule"/>
</dbReference>
<gene>
    <name evidence="5" type="primary">6034630</name>
    <name evidence="4" type="ORF">CpipJ_CPIJ003029</name>
</gene>
<dbReference type="KEGG" id="cqu:CpipJ_CPIJ003029"/>
<dbReference type="PANTHER" id="PTHR12236">
    <property type="entry name" value="STRUCTURAL CONTITUENT OF CUTICLE"/>
    <property type="match status" value="1"/>
</dbReference>
<evidence type="ECO:0000256" key="1">
    <source>
        <dbReference type="ARBA" id="ARBA00022460"/>
    </source>
</evidence>
<dbReference type="InParanoid" id="B0W887"/>
<dbReference type="VEuPathDB" id="VectorBase:CPIJ003029"/>
<keyword evidence="3" id="KW-0732">Signal</keyword>
<dbReference type="Proteomes" id="UP000002320">
    <property type="component" value="Unassembled WGS sequence"/>
</dbReference>
<evidence type="ECO:0000313" key="4">
    <source>
        <dbReference type="EMBL" id="EDS38712.1"/>
    </source>
</evidence>
<dbReference type="GO" id="GO:0031012">
    <property type="term" value="C:extracellular matrix"/>
    <property type="evidence" value="ECO:0007669"/>
    <property type="project" value="TreeGrafter"/>
</dbReference>
<evidence type="ECO:0000256" key="3">
    <source>
        <dbReference type="SAM" id="SignalP"/>
    </source>
</evidence>
<accession>B0W887</accession>
<dbReference type="PANTHER" id="PTHR12236:SF76">
    <property type="entry name" value="ADULT-SPECIFIC CUTICULAR PROTEIN ACP-20-LIKE PROTEIN"/>
    <property type="match status" value="1"/>
</dbReference>
<dbReference type="Pfam" id="PF00379">
    <property type="entry name" value="Chitin_bind_4"/>
    <property type="match status" value="1"/>
</dbReference>
<dbReference type="OrthoDB" id="7734155at2759"/>
<proteinExistence type="predicted"/>
<feature type="signal peptide" evidence="3">
    <location>
        <begin position="1"/>
        <end position="18"/>
    </location>
</feature>
<dbReference type="PRINTS" id="PR00947">
    <property type="entry name" value="CUTICLE"/>
</dbReference>
<keyword evidence="1 2" id="KW-0193">Cuticle</keyword>
<evidence type="ECO:0000256" key="2">
    <source>
        <dbReference type="PROSITE-ProRule" id="PRU00497"/>
    </source>
</evidence>
<protein>
    <submittedName>
        <fullName evidence="4 5">Uncharacterized protein</fullName>
    </submittedName>
</protein>
<evidence type="ECO:0000313" key="6">
    <source>
        <dbReference type="Proteomes" id="UP000002320"/>
    </source>
</evidence>
<dbReference type="InterPro" id="IPR051217">
    <property type="entry name" value="Insect_Cuticle_Struc_Prot"/>
</dbReference>
<dbReference type="VEuPathDB" id="VectorBase:CQUJHB018360"/>